<accession>A0AB74ULC4</accession>
<evidence type="ECO:0000256" key="1">
    <source>
        <dbReference type="SAM" id="SignalP"/>
    </source>
</evidence>
<keyword evidence="1" id="KW-0732">Signal</keyword>
<gene>
    <name evidence="2" type="ORF">ACFYG5_10160</name>
</gene>
<name>A0AB74ULC4_9GAMM</name>
<dbReference type="EMBL" id="CP170721">
    <property type="protein sequence ID" value="XIA16941.1"/>
    <property type="molecule type" value="Genomic_DNA"/>
</dbReference>
<protein>
    <submittedName>
        <fullName evidence="2">Uncharacterized protein</fullName>
    </submittedName>
</protein>
<evidence type="ECO:0000313" key="2">
    <source>
        <dbReference type="EMBL" id="XIA16941.1"/>
    </source>
</evidence>
<sequence length="155" mass="16891">MRNRRTATLLAPVLFTLMAVAPRPASAGVYTDDLSKCLVSRTTSEQKAVLVNWMFSAMSLNPAVSRYVSIPAAQRKQFNIDMAQLFETLLTVTCKKEMQAAVKYEGSGAVGAAFNMLGQVAGRELFSNPEVAKGMADLEQYMDQDKLKAVMSAAE</sequence>
<feature type="signal peptide" evidence="1">
    <location>
        <begin position="1"/>
        <end position="27"/>
    </location>
</feature>
<organism evidence="2">
    <name type="scientific">Rhodanobacter sp. FW102-FHT14D07</name>
    <dbReference type="NCBI Taxonomy" id="3351462"/>
    <lineage>
        <taxon>Bacteria</taxon>
        <taxon>Pseudomonadati</taxon>
        <taxon>Pseudomonadota</taxon>
        <taxon>Gammaproteobacteria</taxon>
        <taxon>Lysobacterales</taxon>
        <taxon>Rhodanobacteraceae</taxon>
        <taxon>Rhodanobacter</taxon>
    </lineage>
</organism>
<dbReference type="RefSeq" id="WP_395117456.1">
    <property type="nucleotide sequence ID" value="NZ_CP170721.1"/>
</dbReference>
<reference evidence="2" key="1">
    <citation type="submission" date="2024-10" db="EMBL/GenBank/DDBJ databases">
        <authorList>
            <person name="Lesea H.P."/>
            <person name="Kuehl J.V."/>
            <person name="Chandonia J.-M."/>
        </authorList>
    </citation>
    <scope>NUCLEOTIDE SEQUENCE</scope>
    <source>
        <strain evidence="2">FW102-FHT14D07</strain>
    </source>
</reference>
<dbReference type="AlphaFoldDB" id="A0AB74ULC4"/>
<proteinExistence type="predicted"/>
<feature type="chain" id="PRO_5044491662" evidence="1">
    <location>
        <begin position="28"/>
        <end position="155"/>
    </location>
</feature>